<evidence type="ECO:0000259" key="2">
    <source>
        <dbReference type="Pfam" id="PF17836"/>
    </source>
</evidence>
<evidence type="ECO:0000256" key="1">
    <source>
        <dbReference type="ARBA" id="ARBA00007274"/>
    </source>
</evidence>
<dbReference type="Pfam" id="PF17836">
    <property type="entry name" value="PglD_N"/>
    <property type="match status" value="1"/>
</dbReference>
<evidence type="ECO:0000313" key="4">
    <source>
        <dbReference type="Proteomes" id="UP001157915"/>
    </source>
</evidence>
<accession>A0ABY1NWE5</accession>
<sequence length="204" mass="21193">MIIAGAGGHGLEVHHVLINSGMPAAEIIFFDQDASKFENSELPSQGIFNLVELEQSLSEDPRFVLGVGNPVHREKLFLLLTSLGGSAFGIQNVITNESGDSTSFDAMPFSFIGPETTIGKGVLINTRANVHHECSVGDFSEIGPGAMLLGASKIGKRCRIGAGAVILPGVELGDEMIVGAGAVVTKTLLKSSVLVGIPAQPLSS</sequence>
<dbReference type="InterPro" id="IPR001451">
    <property type="entry name" value="Hexapep"/>
</dbReference>
<dbReference type="CDD" id="cd03360">
    <property type="entry name" value="LbH_AT_putative"/>
    <property type="match status" value="1"/>
</dbReference>
<dbReference type="PANTHER" id="PTHR43300:SF7">
    <property type="entry name" value="UDP-N-ACETYLBACILLOSAMINE N-ACETYLTRANSFERASE"/>
    <property type="match status" value="1"/>
</dbReference>
<dbReference type="EMBL" id="FXUA01000003">
    <property type="protein sequence ID" value="SMP20107.1"/>
    <property type="molecule type" value="Genomic_DNA"/>
</dbReference>
<dbReference type="Pfam" id="PF14602">
    <property type="entry name" value="Hexapep_2"/>
    <property type="match status" value="1"/>
</dbReference>
<comment type="similarity">
    <text evidence="1">Belongs to the transferase hexapeptide repeat family.</text>
</comment>
<evidence type="ECO:0000313" key="3">
    <source>
        <dbReference type="EMBL" id="SMP20107.1"/>
    </source>
</evidence>
<dbReference type="SUPFAM" id="SSF51161">
    <property type="entry name" value="Trimeric LpxA-like enzymes"/>
    <property type="match status" value="1"/>
</dbReference>
<dbReference type="PANTHER" id="PTHR43300">
    <property type="entry name" value="ACETYLTRANSFERASE"/>
    <property type="match status" value="1"/>
</dbReference>
<protein>
    <submittedName>
        <fullName evidence="3">Sugar O-acyltransferase, sialic acid O-acetyltransferase NeuD family</fullName>
    </submittedName>
</protein>
<name>A0ABY1NWE5_9BACT</name>
<proteinExistence type="inferred from homology"/>
<dbReference type="InterPro" id="IPR020019">
    <property type="entry name" value="AcTrfase_PglD-like"/>
</dbReference>
<organism evidence="3 4">
    <name type="scientific">Algoriphagus winogradskyi</name>
    <dbReference type="NCBI Taxonomy" id="237017"/>
    <lineage>
        <taxon>Bacteria</taxon>
        <taxon>Pseudomonadati</taxon>
        <taxon>Bacteroidota</taxon>
        <taxon>Cytophagia</taxon>
        <taxon>Cytophagales</taxon>
        <taxon>Cyclobacteriaceae</taxon>
        <taxon>Algoriphagus</taxon>
    </lineage>
</organism>
<gene>
    <name evidence="3" type="ORF">SAMN06265367_10392</name>
</gene>
<dbReference type="Gene3D" id="3.40.50.20">
    <property type="match status" value="1"/>
</dbReference>
<dbReference type="RefSeq" id="WP_283412627.1">
    <property type="nucleotide sequence ID" value="NZ_FXUA01000003.1"/>
</dbReference>
<dbReference type="Proteomes" id="UP001157915">
    <property type="component" value="Unassembled WGS sequence"/>
</dbReference>
<reference evidence="3 4" key="1">
    <citation type="submission" date="2017-05" db="EMBL/GenBank/DDBJ databases">
        <authorList>
            <person name="Varghese N."/>
            <person name="Submissions S."/>
        </authorList>
    </citation>
    <scope>NUCLEOTIDE SEQUENCE [LARGE SCALE GENOMIC DNA]</scope>
    <source>
        <strain evidence="3 4">DSM 15360</strain>
    </source>
</reference>
<feature type="domain" description="PglD N-terminal" evidence="2">
    <location>
        <begin position="2"/>
        <end position="77"/>
    </location>
</feature>
<dbReference type="Gene3D" id="2.160.10.10">
    <property type="entry name" value="Hexapeptide repeat proteins"/>
    <property type="match status" value="1"/>
</dbReference>
<dbReference type="InterPro" id="IPR041561">
    <property type="entry name" value="PglD_N"/>
</dbReference>
<keyword evidence="4" id="KW-1185">Reference proteome</keyword>
<dbReference type="InterPro" id="IPR011004">
    <property type="entry name" value="Trimer_LpxA-like_sf"/>
</dbReference>
<comment type="caution">
    <text evidence="3">The sequence shown here is derived from an EMBL/GenBank/DDBJ whole genome shotgun (WGS) entry which is preliminary data.</text>
</comment>
<dbReference type="InterPro" id="IPR050179">
    <property type="entry name" value="Trans_hexapeptide_repeat"/>
</dbReference>